<proteinExistence type="predicted"/>
<sequence length="78" mass="7983">MESGNAAFLVAAVTIFAIIAFVVVYAIKRLAGQPMRIAATIVALATLVGAMVPLVDELHTMPSAPPPRPVSPASGVGR</sequence>
<keyword evidence="2" id="KW-0812">Transmembrane</keyword>
<feature type="transmembrane region" description="Helical" evidence="2">
    <location>
        <begin position="37"/>
        <end position="55"/>
    </location>
</feature>
<keyword evidence="4" id="KW-1185">Reference proteome</keyword>
<keyword evidence="2" id="KW-0472">Membrane</keyword>
<name>A0ABN0XWU9_9ACTN</name>
<dbReference type="Proteomes" id="UP001500063">
    <property type="component" value="Unassembled WGS sequence"/>
</dbReference>
<accession>A0ABN0XWU9</accession>
<comment type="caution">
    <text evidence="3">The sequence shown here is derived from an EMBL/GenBank/DDBJ whole genome shotgun (WGS) entry which is preliminary data.</text>
</comment>
<reference evidence="3 4" key="1">
    <citation type="journal article" date="2019" name="Int. J. Syst. Evol. Microbiol.">
        <title>The Global Catalogue of Microorganisms (GCM) 10K type strain sequencing project: providing services to taxonomists for standard genome sequencing and annotation.</title>
        <authorList>
            <consortium name="The Broad Institute Genomics Platform"/>
            <consortium name="The Broad Institute Genome Sequencing Center for Infectious Disease"/>
            <person name="Wu L."/>
            <person name="Ma J."/>
        </authorList>
    </citation>
    <scope>NUCLEOTIDE SEQUENCE [LARGE SCALE GENOMIC DNA]</scope>
    <source>
        <strain evidence="3 4">JCM 4565</strain>
    </source>
</reference>
<organism evidence="3 4">
    <name type="scientific">Streptomyces blastmyceticus</name>
    <dbReference type="NCBI Taxonomy" id="68180"/>
    <lineage>
        <taxon>Bacteria</taxon>
        <taxon>Bacillati</taxon>
        <taxon>Actinomycetota</taxon>
        <taxon>Actinomycetes</taxon>
        <taxon>Kitasatosporales</taxon>
        <taxon>Streptomycetaceae</taxon>
        <taxon>Streptomyces</taxon>
    </lineage>
</organism>
<keyword evidence="2" id="KW-1133">Transmembrane helix</keyword>
<evidence type="ECO:0000256" key="1">
    <source>
        <dbReference type="SAM" id="MobiDB-lite"/>
    </source>
</evidence>
<dbReference type="EMBL" id="BAAABW010000033">
    <property type="protein sequence ID" value="GAA0375232.1"/>
    <property type="molecule type" value="Genomic_DNA"/>
</dbReference>
<feature type="region of interest" description="Disordered" evidence="1">
    <location>
        <begin position="59"/>
        <end position="78"/>
    </location>
</feature>
<evidence type="ECO:0000256" key="2">
    <source>
        <dbReference type="SAM" id="Phobius"/>
    </source>
</evidence>
<evidence type="ECO:0000313" key="4">
    <source>
        <dbReference type="Proteomes" id="UP001500063"/>
    </source>
</evidence>
<feature type="transmembrane region" description="Helical" evidence="2">
    <location>
        <begin position="6"/>
        <end position="25"/>
    </location>
</feature>
<gene>
    <name evidence="3" type="ORF">GCM10010319_62180</name>
</gene>
<protein>
    <submittedName>
        <fullName evidence="3">Uncharacterized protein</fullName>
    </submittedName>
</protein>
<evidence type="ECO:0000313" key="3">
    <source>
        <dbReference type="EMBL" id="GAA0375232.1"/>
    </source>
</evidence>